<feature type="region of interest" description="Disordered" evidence="1">
    <location>
        <begin position="1"/>
        <end position="33"/>
    </location>
</feature>
<keyword evidence="3" id="KW-1185">Reference proteome</keyword>
<protein>
    <submittedName>
        <fullName evidence="2">Uncharacterized protein</fullName>
    </submittedName>
</protein>
<feature type="compositionally biased region" description="Gly residues" evidence="1">
    <location>
        <begin position="493"/>
        <end position="507"/>
    </location>
</feature>
<feature type="compositionally biased region" description="Pro residues" evidence="1">
    <location>
        <begin position="121"/>
        <end position="131"/>
    </location>
</feature>
<feature type="compositionally biased region" description="Low complexity" evidence="1">
    <location>
        <begin position="404"/>
        <end position="429"/>
    </location>
</feature>
<dbReference type="EMBL" id="BDRX01000073">
    <property type="protein sequence ID" value="GBF96051.1"/>
    <property type="molecule type" value="Genomic_DNA"/>
</dbReference>
<reference evidence="2 3" key="1">
    <citation type="journal article" date="2018" name="Sci. Rep.">
        <title>Raphidocelis subcapitata (=Pseudokirchneriella subcapitata) provides an insight into genome evolution and environmental adaptations in the Sphaeropleales.</title>
        <authorList>
            <person name="Suzuki S."/>
            <person name="Yamaguchi H."/>
            <person name="Nakajima N."/>
            <person name="Kawachi M."/>
        </authorList>
    </citation>
    <scope>NUCLEOTIDE SEQUENCE [LARGE SCALE GENOMIC DNA]</scope>
    <source>
        <strain evidence="2 3">NIES-35</strain>
    </source>
</reference>
<evidence type="ECO:0000313" key="3">
    <source>
        <dbReference type="Proteomes" id="UP000247498"/>
    </source>
</evidence>
<feature type="compositionally biased region" description="Low complexity" evidence="1">
    <location>
        <begin position="17"/>
        <end position="33"/>
    </location>
</feature>
<proteinExistence type="predicted"/>
<feature type="region of interest" description="Disordered" evidence="1">
    <location>
        <begin position="119"/>
        <end position="141"/>
    </location>
</feature>
<gene>
    <name evidence="2" type="ORF">Rsub_08866</name>
</gene>
<dbReference type="OrthoDB" id="10600708at2759"/>
<organism evidence="2 3">
    <name type="scientific">Raphidocelis subcapitata</name>
    <dbReference type="NCBI Taxonomy" id="307507"/>
    <lineage>
        <taxon>Eukaryota</taxon>
        <taxon>Viridiplantae</taxon>
        <taxon>Chlorophyta</taxon>
        <taxon>core chlorophytes</taxon>
        <taxon>Chlorophyceae</taxon>
        <taxon>CS clade</taxon>
        <taxon>Sphaeropleales</taxon>
        <taxon>Selenastraceae</taxon>
        <taxon>Raphidocelis</taxon>
    </lineage>
</organism>
<dbReference type="Proteomes" id="UP000247498">
    <property type="component" value="Unassembled WGS sequence"/>
</dbReference>
<feature type="region of interest" description="Disordered" evidence="1">
    <location>
        <begin position="388"/>
        <end position="437"/>
    </location>
</feature>
<evidence type="ECO:0000313" key="2">
    <source>
        <dbReference type="EMBL" id="GBF96051.1"/>
    </source>
</evidence>
<evidence type="ECO:0000256" key="1">
    <source>
        <dbReference type="SAM" id="MobiDB-lite"/>
    </source>
</evidence>
<sequence>MQSAFAQNTAAPRRPRAGAARSPPTAAAAAAAAPRRRLPVAPAALRRGVAEDLSVPAAIVDQIAAANAAWIDDALQRPLVHAATGARVYLATACCWAPLQWEVVRGVIDKAAPTLVALEAPQPPAPQPPAPGAAATTAAAPPGAADGAPAWVASFLANFDPLVCEPNLSPSLPSAAPPARALEALRAELEAAAAPLAAARVGRDVLDPDEHFGLYPHNELARFPGRVLDAWELLGERGYMPGMEHVAAAQLARQRGAPLVALDAPLALQEAWVSGLLSEFDARRRDPSRQPRPYELMRDAHTLLARLPPGLARWDERLGAAFAGLGPSALLAFKLARAAAAATLAPDDVPAVAVRLRRLQPLKWAHFGRRELHMAWRLRELCESGAAGAGPGAGAGSDSGGRGSAASNSSSGGSSSSSSSSSGGSSSGSSSGGGTSSSGPVIVALVGRQHAAALRALWEDAASPLWRDRVPREFAPSAIEELNARAAAMDDAGAGGGGGGGGGGGSSIPGVDLPGSGAAAAGAGGGREA</sequence>
<comment type="caution">
    <text evidence="2">The sequence shown here is derived from an EMBL/GenBank/DDBJ whole genome shotgun (WGS) entry which is preliminary data.</text>
</comment>
<dbReference type="AlphaFoldDB" id="A0A2V0P856"/>
<accession>A0A2V0P856</accession>
<name>A0A2V0P856_9CHLO</name>
<feature type="region of interest" description="Disordered" evidence="1">
    <location>
        <begin position="490"/>
        <end position="529"/>
    </location>
</feature>
<dbReference type="InParanoid" id="A0A2V0P856"/>
<feature type="compositionally biased region" description="Low complexity" evidence="1">
    <location>
        <begin position="132"/>
        <end position="141"/>
    </location>
</feature>
<feature type="compositionally biased region" description="Gly residues" evidence="1">
    <location>
        <begin position="388"/>
        <end position="403"/>
    </location>
</feature>